<dbReference type="PANTHER" id="PTHR40055">
    <property type="entry name" value="TRANSCRIPTIONAL REGULATOR YGIV-RELATED"/>
    <property type="match status" value="1"/>
</dbReference>
<dbReference type="InterPro" id="IPR009057">
    <property type="entry name" value="Homeodomain-like_sf"/>
</dbReference>
<dbReference type="InterPro" id="IPR011256">
    <property type="entry name" value="Reg_factor_effector_dom_sf"/>
</dbReference>
<gene>
    <name evidence="5" type="ORF">DES45_10459</name>
</gene>
<dbReference type="Gene3D" id="1.10.10.60">
    <property type="entry name" value="Homeodomain-like"/>
    <property type="match status" value="2"/>
</dbReference>
<dbReference type="SMART" id="SM00871">
    <property type="entry name" value="AraC_E_bind"/>
    <property type="match status" value="1"/>
</dbReference>
<dbReference type="Pfam" id="PF12833">
    <property type="entry name" value="HTH_18"/>
    <property type="match status" value="1"/>
</dbReference>
<sequence length="283" mass="31717">MPKTKTTTRIDYGRRVARVMAYIADHLDDDLSLETLAEVACFSPCHFHRIYRGIAGETASDTIRRLRLHRAANELARSERPIERIARRAGYGSVEAFTRAFGADHGLPPAAYRARLTPFHVPLNGDDSMNPVTIKTFPGAHVAALDHRGDYQAIGRRFDELAAWAAGRGLLETPRRWFGIYYDDPASVPVAELRSEATIEVDPDTPLGDGMVRREIPPLRVASILHKGPYAELERAYRQLYGEWLPASGEEPSDRPCFEHYINDARTVPPSELLTEVFLPLKG</sequence>
<dbReference type="GO" id="GO:0043565">
    <property type="term" value="F:sequence-specific DNA binding"/>
    <property type="evidence" value="ECO:0007669"/>
    <property type="project" value="InterPro"/>
</dbReference>
<keyword evidence="3" id="KW-0804">Transcription</keyword>
<name>A0A370HKV8_9HYPH</name>
<organism evidence="5 6">
    <name type="scientific">Microvirga subterranea</name>
    <dbReference type="NCBI Taxonomy" id="186651"/>
    <lineage>
        <taxon>Bacteria</taxon>
        <taxon>Pseudomonadati</taxon>
        <taxon>Pseudomonadota</taxon>
        <taxon>Alphaproteobacteria</taxon>
        <taxon>Hyphomicrobiales</taxon>
        <taxon>Methylobacteriaceae</taxon>
        <taxon>Microvirga</taxon>
    </lineage>
</organism>
<dbReference type="AlphaFoldDB" id="A0A370HKV8"/>
<evidence type="ECO:0000256" key="3">
    <source>
        <dbReference type="ARBA" id="ARBA00023163"/>
    </source>
</evidence>
<dbReference type="SUPFAM" id="SSF46689">
    <property type="entry name" value="Homeodomain-like"/>
    <property type="match status" value="2"/>
</dbReference>
<proteinExistence type="predicted"/>
<dbReference type="RefSeq" id="WP_114770053.1">
    <property type="nucleotide sequence ID" value="NZ_QQBB01000004.1"/>
</dbReference>
<feature type="domain" description="HTH araC/xylS-type" evidence="4">
    <location>
        <begin position="17"/>
        <end position="115"/>
    </location>
</feature>
<dbReference type="PANTHER" id="PTHR40055:SF1">
    <property type="entry name" value="TRANSCRIPTIONAL REGULATOR YGIV-RELATED"/>
    <property type="match status" value="1"/>
</dbReference>
<dbReference type="InterPro" id="IPR050908">
    <property type="entry name" value="SmbC-like"/>
</dbReference>
<evidence type="ECO:0000313" key="5">
    <source>
        <dbReference type="EMBL" id="RDI59148.1"/>
    </source>
</evidence>
<dbReference type="EMBL" id="QQBB01000004">
    <property type="protein sequence ID" value="RDI59148.1"/>
    <property type="molecule type" value="Genomic_DNA"/>
</dbReference>
<dbReference type="PROSITE" id="PS00041">
    <property type="entry name" value="HTH_ARAC_FAMILY_1"/>
    <property type="match status" value="1"/>
</dbReference>
<reference evidence="5 6" key="1">
    <citation type="submission" date="2018-07" db="EMBL/GenBank/DDBJ databases">
        <title>Genomic Encyclopedia of Type Strains, Phase IV (KMG-IV): sequencing the most valuable type-strain genomes for metagenomic binning, comparative biology and taxonomic classification.</title>
        <authorList>
            <person name="Goeker M."/>
        </authorList>
    </citation>
    <scope>NUCLEOTIDE SEQUENCE [LARGE SCALE GENOMIC DNA]</scope>
    <source>
        <strain evidence="5 6">DSM 14364</strain>
    </source>
</reference>
<keyword evidence="6" id="KW-1185">Reference proteome</keyword>
<dbReference type="Pfam" id="PF06445">
    <property type="entry name" value="GyrI-like"/>
    <property type="match status" value="1"/>
</dbReference>
<keyword evidence="2" id="KW-0238">DNA-binding</keyword>
<dbReference type="InterPro" id="IPR010499">
    <property type="entry name" value="AraC_E-bd"/>
</dbReference>
<keyword evidence="1" id="KW-0805">Transcription regulation</keyword>
<dbReference type="InterPro" id="IPR018062">
    <property type="entry name" value="HTH_AraC-typ_CS"/>
</dbReference>
<dbReference type="PROSITE" id="PS01124">
    <property type="entry name" value="HTH_ARAC_FAMILY_2"/>
    <property type="match status" value="1"/>
</dbReference>
<dbReference type="Gene3D" id="3.20.80.10">
    <property type="entry name" value="Regulatory factor, effector binding domain"/>
    <property type="match status" value="1"/>
</dbReference>
<evidence type="ECO:0000259" key="4">
    <source>
        <dbReference type="PROSITE" id="PS01124"/>
    </source>
</evidence>
<evidence type="ECO:0000256" key="1">
    <source>
        <dbReference type="ARBA" id="ARBA00023015"/>
    </source>
</evidence>
<dbReference type="Proteomes" id="UP000254925">
    <property type="component" value="Unassembled WGS sequence"/>
</dbReference>
<dbReference type="InterPro" id="IPR018060">
    <property type="entry name" value="HTH_AraC"/>
</dbReference>
<accession>A0A370HKV8</accession>
<evidence type="ECO:0000256" key="2">
    <source>
        <dbReference type="ARBA" id="ARBA00023125"/>
    </source>
</evidence>
<dbReference type="SMART" id="SM00342">
    <property type="entry name" value="HTH_ARAC"/>
    <property type="match status" value="1"/>
</dbReference>
<dbReference type="InterPro" id="IPR029442">
    <property type="entry name" value="GyrI-like"/>
</dbReference>
<dbReference type="GO" id="GO:0003700">
    <property type="term" value="F:DNA-binding transcription factor activity"/>
    <property type="evidence" value="ECO:0007669"/>
    <property type="project" value="InterPro"/>
</dbReference>
<dbReference type="OrthoDB" id="9816011at2"/>
<evidence type="ECO:0000313" key="6">
    <source>
        <dbReference type="Proteomes" id="UP000254925"/>
    </source>
</evidence>
<protein>
    <submittedName>
        <fullName evidence="5">AraC family transcriptional regulator</fullName>
    </submittedName>
</protein>
<dbReference type="SUPFAM" id="SSF55136">
    <property type="entry name" value="Probable bacterial effector-binding domain"/>
    <property type="match status" value="1"/>
</dbReference>
<comment type="caution">
    <text evidence="5">The sequence shown here is derived from an EMBL/GenBank/DDBJ whole genome shotgun (WGS) entry which is preliminary data.</text>
</comment>